<name>A0A8T3V704_9EURY</name>
<feature type="domain" description="Glutamate--cysteine ligase" evidence="8">
    <location>
        <begin position="14"/>
        <end position="334"/>
    </location>
</feature>
<dbReference type="EMBL" id="SUTK01000009">
    <property type="protein sequence ID" value="MBE6501406.1"/>
    <property type="molecule type" value="Genomic_DNA"/>
</dbReference>
<evidence type="ECO:0000313" key="9">
    <source>
        <dbReference type="EMBL" id="MBE6501406.1"/>
    </source>
</evidence>
<evidence type="ECO:0000256" key="1">
    <source>
        <dbReference type="ARBA" id="ARBA00005006"/>
    </source>
</evidence>
<dbReference type="GO" id="GO:0004357">
    <property type="term" value="F:glutamate-cysteine ligase activity"/>
    <property type="evidence" value="ECO:0007669"/>
    <property type="project" value="UniProtKB-EC"/>
</dbReference>
<keyword evidence="6" id="KW-0067">ATP-binding</keyword>
<dbReference type="GO" id="GO:0006750">
    <property type="term" value="P:glutathione biosynthetic process"/>
    <property type="evidence" value="ECO:0007669"/>
    <property type="project" value="UniProtKB-KW"/>
</dbReference>
<proteinExistence type="predicted"/>
<dbReference type="PANTHER" id="PTHR38761">
    <property type="entry name" value="GLUTAMATE--CYSTEINE LIGASE"/>
    <property type="match status" value="1"/>
</dbReference>
<dbReference type="PANTHER" id="PTHR38761:SF1">
    <property type="entry name" value="GLUTAMATE--CYSTEINE LIGASE"/>
    <property type="match status" value="1"/>
</dbReference>
<dbReference type="Pfam" id="PF04262">
    <property type="entry name" value="Glu_cys_ligase"/>
    <property type="match status" value="1"/>
</dbReference>
<keyword evidence="5" id="KW-0547">Nucleotide-binding</keyword>
<evidence type="ECO:0000256" key="3">
    <source>
        <dbReference type="ARBA" id="ARBA00022598"/>
    </source>
</evidence>
<evidence type="ECO:0000256" key="7">
    <source>
        <dbReference type="ARBA" id="ARBA00048819"/>
    </source>
</evidence>
<gene>
    <name evidence="9" type="ORF">E7Z79_03085</name>
</gene>
<dbReference type="InterPro" id="IPR014746">
    <property type="entry name" value="Gln_synth/guanido_kin_cat_dom"/>
</dbReference>
<organism evidence="9 10">
    <name type="scientific">Methanobrevibacter thaueri</name>
    <dbReference type="NCBI Taxonomy" id="190975"/>
    <lineage>
        <taxon>Archaea</taxon>
        <taxon>Methanobacteriati</taxon>
        <taxon>Methanobacteriota</taxon>
        <taxon>Methanomada group</taxon>
        <taxon>Methanobacteria</taxon>
        <taxon>Methanobacteriales</taxon>
        <taxon>Methanobacteriaceae</taxon>
        <taxon>Methanobrevibacter</taxon>
    </lineage>
</organism>
<evidence type="ECO:0000256" key="5">
    <source>
        <dbReference type="ARBA" id="ARBA00022741"/>
    </source>
</evidence>
<protein>
    <recommendedName>
        <fullName evidence="2">glutamate--cysteine ligase</fullName>
        <ecNumber evidence="2">6.3.2.2</ecNumber>
    </recommendedName>
</protein>
<dbReference type="EC" id="6.3.2.2" evidence="2"/>
<dbReference type="AlphaFoldDB" id="A0A8T3V704"/>
<evidence type="ECO:0000256" key="6">
    <source>
        <dbReference type="ARBA" id="ARBA00022840"/>
    </source>
</evidence>
<reference evidence="9" key="1">
    <citation type="submission" date="2019-04" db="EMBL/GenBank/DDBJ databases">
        <title>Evolution of Biomass-Degrading Anaerobic Consortia Revealed by Metagenomics.</title>
        <authorList>
            <person name="Peng X."/>
        </authorList>
    </citation>
    <scope>NUCLEOTIDE SEQUENCE</scope>
    <source>
        <strain evidence="9">SIG18</strain>
    </source>
</reference>
<keyword evidence="3 9" id="KW-0436">Ligase</keyword>
<dbReference type="GO" id="GO:0005829">
    <property type="term" value="C:cytosol"/>
    <property type="evidence" value="ECO:0007669"/>
    <property type="project" value="TreeGrafter"/>
</dbReference>
<evidence type="ECO:0000256" key="2">
    <source>
        <dbReference type="ARBA" id="ARBA00012220"/>
    </source>
</evidence>
<keyword evidence="4" id="KW-0317">Glutathione biosynthesis</keyword>
<comment type="catalytic activity">
    <reaction evidence="7">
        <text>L-cysteine + L-glutamate + ATP = gamma-L-glutamyl-L-cysteine + ADP + phosphate + H(+)</text>
        <dbReference type="Rhea" id="RHEA:13285"/>
        <dbReference type="ChEBI" id="CHEBI:15378"/>
        <dbReference type="ChEBI" id="CHEBI:29985"/>
        <dbReference type="ChEBI" id="CHEBI:30616"/>
        <dbReference type="ChEBI" id="CHEBI:35235"/>
        <dbReference type="ChEBI" id="CHEBI:43474"/>
        <dbReference type="ChEBI" id="CHEBI:58173"/>
        <dbReference type="ChEBI" id="CHEBI:456216"/>
        <dbReference type="EC" id="6.3.2.2"/>
    </reaction>
</comment>
<evidence type="ECO:0000313" key="10">
    <source>
        <dbReference type="Proteomes" id="UP000783037"/>
    </source>
</evidence>
<dbReference type="InterPro" id="IPR007370">
    <property type="entry name" value="Glu_cys_ligase"/>
</dbReference>
<evidence type="ECO:0000259" key="8">
    <source>
        <dbReference type="Pfam" id="PF04262"/>
    </source>
</evidence>
<evidence type="ECO:0000256" key="4">
    <source>
        <dbReference type="ARBA" id="ARBA00022684"/>
    </source>
</evidence>
<dbReference type="Proteomes" id="UP000783037">
    <property type="component" value="Unassembled WGS sequence"/>
</dbReference>
<dbReference type="GO" id="GO:0005524">
    <property type="term" value="F:ATP binding"/>
    <property type="evidence" value="ECO:0007669"/>
    <property type="project" value="UniProtKB-KW"/>
</dbReference>
<accession>A0A8T3V704</accession>
<comment type="pathway">
    <text evidence="1">Sulfur metabolism; glutathione biosynthesis; glutathione from L-cysteine and L-glutamate: step 1/2.</text>
</comment>
<dbReference type="RefSeq" id="WP_303738520.1">
    <property type="nucleotide sequence ID" value="NZ_SUTK01000009.1"/>
</dbReference>
<dbReference type="InterPro" id="IPR006334">
    <property type="entry name" value="Glut_cys_ligase"/>
</dbReference>
<dbReference type="Gene3D" id="3.30.590.20">
    <property type="match status" value="1"/>
</dbReference>
<sequence length="462" mass="53766">MELITLTKIPSNEILAGLFGIEWEALRVKSDGKLALSPHPEVFGDKLKNPVVTTDFSESQIEIITPTYNTIEEAFSTFSMLADIVNFSLRDDEYLWFQSLPAILPYDSQIPIAQYSEEGQGSQKYRENLANKYGLKKQMISGVHFNFSFTEDFIQKLYELTGFDGTYQLFKNEIYLKITRNYLRHCWLIIYLTGCSIGSHESFSKECIHLMDEVDAYGNHYSTRGPSLRNSSCGYKNLKRLYPRYTSIDEFVSDVNSFIERGDLSQAKELYTQIRLKPKNPAELLDSLKNDGIKYIEVRTLDINPFYNCGLVEHDMKFLQLFLIYMLVKSESDFVCWQKEAFINEERVAESAYDDEMRLVRDGEEITLKEWAYDIINEMYGMCEVLGFDEFDTLKLMHDRVLNPDLTYGKRLLKLIRDEGYINAHMNLAINNKMTSIAKIRELEENESPEFKKYFSLALKDK</sequence>
<comment type="caution">
    <text evidence="9">The sequence shown here is derived from an EMBL/GenBank/DDBJ whole genome shotgun (WGS) entry which is preliminary data.</text>
</comment>
<dbReference type="SUPFAM" id="SSF55931">
    <property type="entry name" value="Glutamine synthetase/guanido kinase"/>
    <property type="match status" value="1"/>
</dbReference>
<dbReference type="GO" id="GO:0046872">
    <property type="term" value="F:metal ion binding"/>
    <property type="evidence" value="ECO:0007669"/>
    <property type="project" value="TreeGrafter"/>
</dbReference>